<feature type="compositionally biased region" description="Basic and acidic residues" evidence="1">
    <location>
        <begin position="682"/>
        <end position="718"/>
    </location>
</feature>
<comment type="caution">
    <text evidence="3">The sequence shown here is derived from an EMBL/GenBank/DDBJ whole genome shotgun (WGS) entry which is preliminary data.</text>
</comment>
<feature type="compositionally biased region" description="Polar residues" evidence="1">
    <location>
        <begin position="759"/>
        <end position="778"/>
    </location>
</feature>
<keyword evidence="4" id="KW-1185">Reference proteome</keyword>
<accession>A0A1J4K1T2</accession>
<dbReference type="VEuPathDB" id="TrichDB:TRFO_28837"/>
<feature type="region of interest" description="Disordered" evidence="1">
    <location>
        <begin position="759"/>
        <end position="784"/>
    </location>
</feature>
<keyword evidence="2" id="KW-1133">Transmembrane helix</keyword>
<evidence type="ECO:0000256" key="1">
    <source>
        <dbReference type="SAM" id="MobiDB-lite"/>
    </source>
</evidence>
<dbReference type="EMBL" id="MLAK01000817">
    <property type="protein sequence ID" value="OHT03702.1"/>
    <property type="molecule type" value="Genomic_DNA"/>
</dbReference>
<evidence type="ECO:0000256" key="2">
    <source>
        <dbReference type="SAM" id="Phobius"/>
    </source>
</evidence>
<protein>
    <recommendedName>
        <fullName evidence="5">Right handed beta helix domain-containing protein</fullName>
    </recommendedName>
</protein>
<keyword evidence="2" id="KW-0812">Transmembrane</keyword>
<dbReference type="Proteomes" id="UP000179807">
    <property type="component" value="Unassembled WGS sequence"/>
</dbReference>
<evidence type="ECO:0000313" key="4">
    <source>
        <dbReference type="Proteomes" id="UP000179807"/>
    </source>
</evidence>
<evidence type="ECO:0008006" key="5">
    <source>
        <dbReference type="Google" id="ProtNLM"/>
    </source>
</evidence>
<gene>
    <name evidence="3" type="ORF">TRFO_28837</name>
</gene>
<reference evidence="3" key="1">
    <citation type="submission" date="2016-10" db="EMBL/GenBank/DDBJ databases">
        <authorList>
            <person name="Benchimol M."/>
            <person name="Almeida L.G."/>
            <person name="Vasconcelos A.T."/>
            <person name="Perreira-Neves A."/>
            <person name="Rosa I.A."/>
            <person name="Tasca T."/>
            <person name="Bogo M.R."/>
            <person name="de Souza W."/>
        </authorList>
    </citation>
    <scope>NUCLEOTIDE SEQUENCE [LARGE SCALE GENOMIC DNA]</scope>
    <source>
        <strain evidence="3">K</strain>
    </source>
</reference>
<feature type="transmembrane region" description="Helical" evidence="2">
    <location>
        <begin position="806"/>
        <end position="827"/>
    </location>
</feature>
<dbReference type="AlphaFoldDB" id="A0A1J4K1T2"/>
<sequence length="848" mass="96252">MTRNTRPSINSKRSQKINLLNVSKKLTIKMMKMIFLLFHFCRPQTKHFFAFNESITRTHYVEQSLSNLTKHIQENDFVYFLDEKIANQNVEKMFNFIQKVSNMSITLFGNPSVISLKSLENISLRLEDSNLSFSNFTFNDCHDNLFDFSSSTIEFNDVIFFGHSTVDPLLKIENCTFSLNSVTYKNGKGPILIAESSIIFTKSIFFYNIECKDQPFIALSGSSFESNLSKMNESNLYDFILMNNSNFFLSNFNCRKSAFSNSLISSVYSNTFIKQTIFKNCKGTLSKVTNDSQIHISSAKIVDHFSEDSFFVSVESSVSVFDSLVADSNIKSSFTTVTSSPSFIFSNFSLIRSIFEGTIFELEETNAEISLFTASSLISECGACILHAENCDYIKASSLRISGLISRKNHAAALVFSDVSSAYFDDLHYFKNAVPLAIINSSDVVFAYSNIKENDISALKTSLNNIPSVSLLSIFSESSAHFIGTSFTNNQVENGCMLLSLHSVAYFMHSNFTRNTSPFTFIKSESKFSRSFFSVTKNYPVIEAISSRVNIHRCLFSEKSSIINDKTFEMNHNKTLFNSIVVARNDSSLLVNTTIVNATDFIVTDSSQKSHITLDSCRFDSDFDNSLNTQNNIKVILIDTLFNCNFKCEARDNEIVSNLYSNEASTINDFAEKKPQKRIQITKKEKSNNVESNKEELNKEESNKEESNKEELNKKDLNVNKNSQTQMYQTKIDSRPKILPLTAPIESAKSKFSKEDVSSSNKLLFNQENNRSQSSSLTKNEENNEKNEIINQHNILNMPINGTGNLWKISFTFIPLTILIGIILYRFRSPRFVRASRRLFSAKGRYQL</sequence>
<evidence type="ECO:0000313" key="3">
    <source>
        <dbReference type="EMBL" id="OHT03702.1"/>
    </source>
</evidence>
<organism evidence="3 4">
    <name type="scientific">Tritrichomonas foetus</name>
    <dbReference type="NCBI Taxonomy" id="1144522"/>
    <lineage>
        <taxon>Eukaryota</taxon>
        <taxon>Metamonada</taxon>
        <taxon>Parabasalia</taxon>
        <taxon>Tritrichomonadida</taxon>
        <taxon>Tritrichomonadidae</taxon>
        <taxon>Tritrichomonas</taxon>
    </lineage>
</organism>
<keyword evidence="2" id="KW-0472">Membrane</keyword>
<name>A0A1J4K1T2_9EUKA</name>
<dbReference type="RefSeq" id="XP_068356838.1">
    <property type="nucleotide sequence ID" value="XM_068506413.1"/>
</dbReference>
<dbReference type="GeneID" id="94841117"/>
<feature type="region of interest" description="Disordered" evidence="1">
    <location>
        <begin position="682"/>
        <end position="733"/>
    </location>
</feature>
<proteinExistence type="predicted"/>